<dbReference type="RefSeq" id="WP_344783642.1">
    <property type="nucleotide sequence ID" value="NZ_BAABAF010000008.1"/>
</dbReference>
<reference evidence="4" key="1">
    <citation type="journal article" date="2019" name="Int. J. Syst. Evol. Microbiol.">
        <title>The Global Catalogue of Microorganisms (GCM) 10K type strain sequencing project: providing services to taxonomists for standard genome sequencing and annotation.</title>
        <authorList>
            <consortium name="The Broad Institute Genomics Platform"/>
            <consortium name="The Broad Institute Genome Sequencing Center for Infectious Disease"/>
            <person name="Wu L."/>
            <person name="Ma J."/>
        </authorList>
    </citation>
    <scope>NUCLEOTIDE SEQUENCE [LARGE SCALE GENOMIC DNA]</scope>
    <source>
        <strain evidence="4">JCM 16950</strain>
    </source>
</reference>
<feature type="region of interest" description="Disordered" evidence="1">
    <location>
        <begin position="114"/>
        <end position="134"/>
    </location>
</feature>
<dbReference type="EMBL" id="BAABAF010000008">
    <property type="protein sequence ID" value="GAA3769687.1"/>
    <property type="molecule type" value="Genomic_DNA"/>
</dbReference>
<organism evidence="3 4">
    <name type="scientific">Microbacterium kribbense</name>
    <dbReference type="NCBI Taxonomy" id="433645"/>
    <lineage>
        <taxon>Bacteria</taxon>
        <taxon>Bacillati</taxon>
        <taxon>Actinomycetota</taxon>
        <taxon>Actinomycetes</taxon>
        <taxon>Micrococcales</taxon>
        <taxon>Microbacteriaceae</taxon>
        <taxon>Microbacterium</taxon>
    </lineage>
</organism>
<sequence>MKTSAEHQSATSLPRAPRDDVSSRSTRYLIMMGVRVLCFLLMVFVQPFGWYTWIFGVGAIFLPYIAVVLANAGGESNTVGVVPPERALEAPHAAAAPGRPEGGHEVIRVAETHTAAAGGARAASSRPGMPDDGK</sequence>
<accession>A0ABP7GN30</accession>
<feature type="compositionally biased region" description="Polar residues" evidence="1">
    <location>
        <begin position="1"/>
        <end position="12"/>
    </location>
</feature>
<proteinExistence type="predicted"/>
<keyword evidence="2" id="KW-1133">Transmembrane helix</keyword>
<evidence type="ECO:0000256" key="2">
    <source>
        <dbReference type="SAM" id="Phobius"/>
    </source>
</evidence>
<protein>
    <recommendedName>
        <fullName evidence="5">DUF3099 domain-containing protein</fullName>
    </recommendedName>
</protein>
<feature type="compositionally biased region" description="Low complexity" evidence="1">
    <location>
        <begin position="115"/>
        <end position="126"/>
    </location>
</feature>
<feature type="region of interest" description="Disordered" evidence="1">
    <location>
        <begin position="1"/>
        <end position="20"/>
    </location>
</feature>
<dbReference type="Proteomes" id="UP001500540">
    <property type="component" value="Unassembled WGS sequence"/>
</dbReference>
<evidence type="ECO:0000313" key="4">
    <source>
        <dbReference type="Proteomes" id="UP001500540"/>
    </source>
</evidence>
<keyword evidence="2" id="KW-0812">Transmembrane</keyword>
<gene>
    <name evidence="3" type="ORF">GCM10022240_22570</name>
</gene>
<evidence type="ECO:0000256" key="1">
    <source>
        <dbReference type="SAM" id="MobiDB-lite"/>
    </source>
</evidence>
<feature type="transmembrane region" description="Helical" evidence="2">
    <location>
        <begin position="51"/>
        <end position="70"/>
    </location>
</feature>
<dbReference type="Pfam" id="PF11298">
    <property type="entry name" value="DUF3099"/>
    <property type="match status" value="1"/>
</dbReference>
<name>A0ABP7GN30_9MICO</name>
<keyword evidence="4" id="KW-1185">Reference proteome</keyword>
<keyword evidence="2" id="KW-0472">Membrane</keyword>
<evidence type="ECO:0008006" key="5">
    <source>
        <dbReference type="Google" id="ProtNLM"/>
    </source>
</evidence>
<evidence type="ECO:0000313" key="3">
    <source>
        <dbReference type="EMBL" id="GAA3769687.1"/>
    </source>
</evidence>
<dbReference type="InterPro" id="IPR021449">
    <property type="entry name" value="DUF3099"/>
</dbReference>
<comment type="caution">
    <text evidence="3">The sequence shown here is derived from an EMBL/GenBank/DDBJ whole genome shotgun (WGS) entry which is preliminary data.</text>
</comment>
<feature type="transmembrane region" description="Helical" evidence="2">
    <location>
        <begin position="28"/>
        <end position="45"/>
    </location>
</feature>